<keyword evidence="4" id="KW-1185">Reference proteome</keyword>
<sequence>MKTTPATVRPLFLAMVLLIGAMNSITSLADPHDSVRVEAPMAAQGDIFSPGVRGVPATYVEEEFLLSGSATLFTYRNNPPLGPTDLVPQQAAVPFKTRAIVRRPTQPRHFNGAVVIEWWNSTAGFDTAPVWDASADYFTGRGFIYVGITNSTTAIDFLAGGCRLLGVAPPACGTRYQTLSLPENGLAYEMVSQITNLLKSRAAENPIPRRYTVRRTYHAGQSQQGGSVVTYASAFHIPATDGYFIQAAVNPRPINFGINCNAPGAPPFPACTPGLQGADALVRTDLPVPVVQAITETDVAVLFGTSGRQPDTPTYRYYEMAGVAHLTAHKNIELLPAGLLGPDPVFIEDLCARPMNTTADGPVLGSYLLNAMWNNLENQVRRGLPPPSGKLLDTLDERTINRDTFGNARGGLRLPNLDVPVAGYLPTNAVAPNLPSPLQNSARLACTLAGSFTPFDETLLAQLYPSRRQFAKPFFLNTLSLLYRRFLLPEDAIALLQDNLEP</sequence>
<organism evidence="3 4">
    <name type="scientific">Exilibacterium tricleocarpae</name>
    <dbReference type="NCBI Taxonomy" id="2591008"/>
    <lineage>
        <taxon>Bacteria</taxon>
        <taxon>Pseudomonadati</taxon>
        <taxon>Pseudomonadota</taxon>
        <taxon>Gammaproteobacteria</taxon>
        <taxon>Cellvibrionales</taxon>
        <taxon>Cellvibrionaceae</taxon>
        <taxon>Exilibacterium</taxon>
    </lineage>
</organism>
<dbReference type="Proteomes" id="UP000319732">
    <property type="component" value="Unassembled WGS sequence"/>
</dbReference>
<feature type="signal peptide" evidence="1">
    <location>
        <begin position="1"/>
        <end position="29"/>
    </location>
</feature>
<reference evidence="3 4" key="1">
    <citation type="submission" date="2019-06" db="EMBL/GenBank/DDBJ databases">
        <title>Whole genome sequence for Cellvibrionaceae sp. R142.</title>
        <authorList>
            <person name="Wang G."/>
        </authorList>
    </citation>
    <scope>NUCLEOTIDE SEQUENCE [LARGE SCALE GENOMIC DNA]</scope>
    <source>
        <strain evidence="3 4">R142</strain>
    </source>
</reference>
<comment type="caution">
    <text evidence="3">The sequence shown here is derived from an EMBL/GenBank/DDBJ whole genome shotgun (WGS) entry which is preliminary data.</text>
</comment>
<evidence type="ECO:0000256" key="1">
    <source>
        <dbReference type="SAM" id="SignalP"/>
    </source>
</evidence>
<dbReference type="Pfam" id="PF20091">
    <property type="entry name" value="Abhydrolase_10"/>
    <property type="match status" value="1"/>
</dbReference>
<name>A0A545ST63_9GAMM</name>
<proteinExistence type="predicted"/>
<evidence type="ECO:0000313" key="3">
    <source>
        <dbReference type="EMBL" id="TQV68157.1"/>
    </source>
</evidence>
<dbReference type="RefSeq" id="WP_142929498.1">
    <property type="nucleotide sequence ID" value="NZ_ML660107.1"/>
</dbReference>
<keyword evidence="1" id="KW-0732">Signal</keyword>
<feature type="domain" description="Alpha/beta hydrolase" evidence="2">
    <location>
        <begin position="57"/>
        <end position="496"/>
    </location>
</feature>
<protein>
    <recommendedName>
        <fullName evidence="2">Alpha/beta hydrolase domain-containing protein</fullName>
    </recommendedName>
</protein>
<dbReference type="AlphaFoldDB" id="A0A545ST63"/>
<accession>A0A545ST63</accession>
<dbReference type="InterPro" id="IPR045394">
    <property type="entry name" value="Abhydrolase_dom"/>
</dbReference>
<gene>
    <name evidence="3" type="ORF">FKG94_24000</name>
</gene>
<evidence type="ECO:0000313" key="4">
    <source>
        <dbReference type="Proteomes" id="UP000319732"/>
    </source>
</evidence>
<evidence type="ECO:0000259" key="2">
    <source>
        <dbReference type="Pfam" id="PF20091"/>
    </source>
</evidence>
<dbReference type="OrthoDB" id="1971292at2"/>
<dbReference type="EMBL" id="VHSG01000029">
    <property type="protein sequence ID" value="TQV68157.1"/>
    <property type="molecule type" value="Genomic_DNA"/>
</dbReference>
<feature type="chain" id="PRO_5022206449" description="Alpha/beta hydrolase domain-containing protein" evidence="1">
    <location>
        <begin position="30"/>
        <end position="502"/>
    </location>
</feature>